<evidence type="ECO:0000256" key="1">
    <source>
        <dbReference type="SAM" id="Coils"/>
    </source>
</evidence>
<comment type="caution">
    <text evidence="2">The sequence shown here is derived from an EMBL/GenBank/DDBJ whole genome shotgun (WGS) entry which is preliminary data.</text>
</comment>
<gene>
    <name evidence="2" type="ORF">EDEG_04092</name>
</gene>
<reference evidence="3" key="2">
    <citation type="submission" date="2015-07" db="EMBL/GenBank/DDBJ databases">
        <title>Contrasting host-pathogen interactions and genome evolution in two generalist and specialist microsporidian pathogens of mosquitoes.</title>
        <authorList>
            <consortium name="The Broad Institute Genomics Platform"/>
            <consortium name="The Broad Institute Genome Sequencing Center for Infectious Disease"/>
            <person name="Cuomo C.A."/>
            <person name="Sanscrainte N.D."/>
            <person name="Goldberg J.M."/>
            <person name="Heiman D."/>
            <person name="Young S."/>
            <person name="Zeng Q."/>
            <person name="Becnel J.J."/>
            <person name="Birren B.W."/>
        </authorList>
    </citation>
    <scope>NUCLEOTIDE SEQUENCE [LARGE SCALE GENOMIC DNA]</scope>
    <source>
        <strain evidence="3">USNM 41457</strain>
    </source>
</reference>
<feature type="coiled-coil region" evidence="1">
    <location>
        <begin position="18"/>
        <end position="45"/>
    </location>
</feature>
<dbReference type="EMBL" id="AFBI03000307">
    <property type="protein sequence ID" value="EJW05271.1"/>
    <property type="molecule type" value="Genomic_DNA"/>
</dbReference>
<dbReference type="AlphaFoldDB" id="J9DC10"/>
<dbReference type="InParanoid" id="J9DC10"/>
<dbReference type="HOGENOM" id="CLU_1503411_0_0_1"/>
<accession>J9DC10</accession>
<protein>
    <submittedName>
        <fullName evidence="2">Uncharacterized protein</fullName>
    </submittedName>
</protein>
<keyword evidence="3" id="KW-1185">Reference proteome</keyword>
<dbReference type="Proteomes" id="UP000003163">
    <property type="component" value="Unassembled WGS sequence"/>
</dbReference>
<evidence type="ECO:0000313" key="3">
    <source>
        <dbReference type="Proteomes" id="UP000003163"/>
    </source>
</evidence>
<keyword evidence="1" id="KW-0175">Coiled coil</keyword>
<organism evidence="2 3">
    <name type="scientific">Edhazardia aedis (strain USNM 41457)</name>
    <name type="common">Microsporidian parasite</name>
    <dbReference type="NCBI Taxonomy" id="1003232"/>
    <lineage>
        <taxon>Eukaryota</taxon>
        <taxon>Fungi</taxon>
        <taxon>Fungi incertae sedis</taxon>
        <taxon>Microsporidia</taxon>
        <taxon>Edhazardia</taxon>
    </lineage>
</organism>
<name>J9DC10_EDHAE</name>
<proteinExistence type="predicted"/>
<reference evidence="2 3" key="1">
    <citation type="submission" date="2011-08" db="EMBL/GenBank/DDBJ databases">
        <authorList>
            <person name="Liu Z.J."/>
            <person name="Shi F.L."/>
            <person name="Lu J.Q."/>
            <person name="Li M."/>
            <person name="Wang Z.L."/>
        </authorList>
    </citation>
    <scope>NUCLEOTIDE SEQUENCE [LARGE SCALE GENOMIC DNA]</scope>
    <source>
        <strain evidence="2 3">USNM 41457</strain>
    </source>
</reference>
<evidence type="ECO:0000313" key="2">
    <source>
        <dbReference type="EMBL" id="EJW05271.1"/>
    </source>
</evidence>
<sequence length="179" mass="21066">MIVLRGLGGEVSQKRINIKLDISQLKKYTENLKQLENSLFRINFNKSCDLSIMSSQNSNENKEILSNIRYFIALNMFTEIVKDGSKSNTHILFDMVSCKEDFEIEVICRHNHNALDKRFDFFYPCEMKHLIDAKDIVLYIPIIKIIKDNCGYNFVPKETHDISINFMRNFNRKNTVKIF</sequence>
<dbReference type="VEuPathDB" id="MicrosporidiaDB:EDEG_04092"/>